<keyword evidence="1" id="KW-0472">Membrane</keyword>
<proteinExistence type="predicted"/>
<keyword evidence="1" id="KW-0812">Transmembrane</keyword>
<evidence type="ECO:0000313" key="3">
    <source>
        <dbReference type="Proteomes" id="UP000076881"/>
    </source>
</evidence>
<comment type="caution">
    <text evidence="2">The sequence shown here is derived from an EMBL/GenBank/DDBJ whole genome shotgun (WGS) entry which is preliminary data.</text>
</comment>
<feature type="transmembrane region" description="Helical" evidence="1">
    <location>
        <begin position="77"/>
        <end position="95"/>
    </location>
</feature>
<dbReference type="Proteomes" id="UP000076881">
    <property type="component" value="Unassembled WGS sequence"/>
</dbReference>
<protein>
    <submittedName>
        <fullName evidence="2">Uncharacterized protein</fullName>
    </submittedName>
</protein>
<dbReference type="AlphaFoldDB" id="A0A162N3F1"/>
<accession>A0A162N3F1</accession>
<dbReference type="STRING" id="1081108.A0A162N3F1"/>
<dbReference type="EMBL" id="AZHF01000005">
    <property type="protein sequence ID" value="OAA74909.1"/>
    <property type="molecule type" value="Genomic_DNA"/>
</dbReference>
<feature type="transmembrane region" description="Helical" evidence="1">
    <location>
        <begin position="47"/>
        <end position="65"/>
    </location>
</feature>
<name>A0A162N3F1_CORDF</name>
<dbReference type="OrthoDB" id="5399817at2759"/>
<reference evidence="2 3" key="1">
    <citation type="journal article" date="2016" name="Genome Biol. Evol.">
        <title>Divergent and convergent evolution of fungal pathogenicity.</title>
        <authorList>
            <person name="Shang Y."/>
            <person name="Xiao G."/>
            <person name="Zheng P."/>
            <person name="Cen K."/>
            <person name="Zhan S."/>
            <person name="Wang C."/>
        </authorList>
    </citation>
    <scope>NUCLEOTIDE SEQUENCE [LARGE SCALE GENOMIC DNA]</scope>
    <source>
        <strain evidence="2 3">RCEF 1005</strain>
    </source>
</reference>
<evidence type="ECO:0000256" key="1">
    <source>
        <dbReference type="SAM" id="Phobius"/>
    </source>
</evidence>
<gene>
    <name evidence="2" type="ORF">LEL_06897</name>
</gene>
<evidence type="ECO:0000313" key="2">
    <source>
        <dbReference type="EMBL" id="OAA74909.1"/>
    </source>
</evidence>
<keyword evidence="1" id="KW-1133">Transmembrane helix</keyword>
<keyword evidence="3" id="KW-1185">Reference proteome</keyword>
<sequence length="122" mass="12951">MPSALEVTAGAWLLTSIGHTVNGRDWQSHATIKALPQEQRTCARSGWYQGSGFLFIASLLNYYWSKNPAVLQDPIQKAIAGLFSAILGVSSVFYAANGVTANSVVTGLISALQAYAAFKAAN</sequence>
<organism evidence="2 3">
    <name type="scientific">Akanthomyces lecanii RCEF 1005</name>
    <dbReference type="NCBI Taxonomy" id="1081108"/>
    <lineage>
        <taxon>Eukaryota</taxon>
        <taxon>Fungi</taxon>
        <taxon>Dikarya</taxon>
        <taxon>Ascomycota</taxon>
        <taxon>Pezizomycotina</taxon>
        <taxon>Sordariomycetes</taxon>
        <taxon>Hypocreomycetidae</taxon>
        <taxon>Hypocreales</taxon>
        <taxon>Cordycipitaceae</taxon>
        <taxon>Akanthomyces</taxon>
        <taxon>Cordyceps confragosa</taxon>
    </lineage>
</organism>